<dbReference type="RefSeq" id="WP_324179037.1">
    <property type="nucleotide sequence ID" value="NZ_BAABAW010000008.1"/>
</dbReference>
<proteinExistence type="predicted"/>
<accession>A0ABU5ZUS7</accession>
<dbReference type="Pfam" id="PF11738">
    <property type="entry name" value="DUF3298"/>
    <property type="match status" value="1"/>
</dbReference>
<evidence type="ECO:0000259" key="1">
    <source>
        <dbReference type="Pfam" id="PF11738"/>
    </source>
</evidence>
<feature type="domain" description="DUF3298" evidence="1">
    <location>
        <begin position="202"/>
        <end position="279"/>
    </location>
</feature>
<protein>
    <submittedName>
        <fullName evidence="2">RsiV family protein</fullName>
    </submittedName>
</protein>
<name>A0ABU5ZUS7_9FLAO</name>
<keyword evidence="3" id="KW-1185">Reference proteome</keyword>
<dbReference type="EMBL" id="JAYKLX010000003">
    <property type="protein sequence ID" value="MEB3345001.1"/>
    <property type="molecule type" value="Genomic_DNA"/>
</dbReference>
<dbReference type="InterPro" id="IPR037126">
    <property type="entry name" value="PdaC/RsiV-like_sf"/>
</dbReference>
<dbReference type="InterPro" id="IPR021729">
    <property type="entry name" value="DUF3298"/>
</dbReference>
<gene>
    <name evidence="2" type="ORF">U6A24_05995</name>
</gene>
<evidence type="ECO:0000313" key="2">
    <source>
        <dbReference type="EMBL" id="MEB3345001.1"/>
    </source>
</evidence>
<evidence type="ECO:0000313" key="3">
    <source>
        <dbReference type="Proteomes" id="UP001327027"/>
    </source>
</evidence>
<dbReference type="Proteomes" id="UP001327027">
    <property type="component" value="Unassembled WGS sequence"/>
</dbReference>
<organism evidence="2 3">
    <name type="scientific">Aquimarina gracilis</name>
    <dbReference type="NCBI Taxonomy" id="874422"/>
    <lineage>
        <taxon>Bacteria</taxon>
        <taxon>Pseudomonadati</taxon>
        <taxon>Bacteroidota</taxon>
        <taxon>Flavobacteriia</taxon>
        <taxon>Flavobacteriales</taxon>
        <taxon>Flavobacteriaceae</taxon>
        <taxon>Aquimarina</taxon>
    </lineage>
</organism>
<comment type="caution">
    <text evidence="2">The sequence shown here is derived from an EMBL/GenBank/DDBJ whole genome shotgun (WGS) entry which is preliminary data.</text>
</comment>
<sequence length="296" mass="35250">MRTLIIGLVFLSFMACKNETSPQKNNESKEIENEQTIKKDTSDSTIVFSEEILELEKEKTKALKRDRLLKAEDDKPNLQELVVSKSFFKEEDQYLLDYKYPYLNEKIDPGYAVFNNFIKENYLNIEKTENQILEDKELLCDTLKINRFRDKRIIDYKIYDVNHNLISVVLYKENYYSGMRYSTYLFDCVNFDLNKHKFIYFDDFFEVNTEEQVYNTINSIIREGIESGDLYYDCWELSKGDFKAYKNNFVVNDDTVTYYFDDCIICPSYTGTYSIEIPIKDILPLIKKFNYHPKLG</sequence>
<dbReference type="PROSITE" id="PS51257">
    <property type="entry name" value="PROKAR_LIPOPROTEIN"/>
    <property type="match status" value="1"/>
</dbReference>
<reference evidence="2 3" key="1">
    <citation type="journal article" date="2013" name="Int. J. Syst. Evol. Microbiol.">
        <title>Aquimarina gracilis sp. nov., isolated from the gut microflora of a mussel, Mytilus coruscus, and emended description of Aquimarina spongiae.</title>
        <authorList>
            <person name="Park S.C."/>
            <person name="Choe H.N."/>
            <person name="Baik K.S."/>
            <person name="Seong C.N."/>
        </authorList>
    </citation>
    <scope>NUCLEOTIDE SEQUENCE [LARGE SCALE GENOMIC DNA]</scope>
    <source>
        <strain evidence="2 3">PSC32</strain>
    </source>
</reference>
<dbReference type="Gene3D" id="3.90.640.20">
    <property type="entry name" value="Heat-shock cognate protein, ATPase"/>
    <property type="match status" value="1"/>
</dbReference>